<dbReference type="NCBIfam" id="TIGR01671">
    <property type="entry name" value="phage_TIGR01671"/>
    <property type="match status" value="1"/>
</dbReference>
<feature type="domain" description="YopX protein" evidence="1">
    <location>
        <begin position="6"/>
        <end position="163"/>
    </location>
</feature>
<dbReference type="Proteomes" id="UP000001651">
    <property type="component" value="Chromosome"/>
</dbReference>
<dbReference type="STRING" id="321967.LSEI_1944"/>
<dbReference type="InterPro" id="IPR023385">
    <property type="entry name" value="YopX-like_C"/>
</dbReference>
<dbReference type="InterPro" id="IPR010024">
    <property type="entry name" value="CHP16711"/>
</dbReference>
<dbReference type="EMBL" id="CP000423">
    <property type="protein sequence ID" value="ABJ70702.1"/>
    <property type="molecule type" value="Genomic_DNA"/>
</dbReference>
<dbReference type="PaxDb" id="321967-LSEI_1944"/>
<dbReference type="InterPro" id="IPR019096">
    <property type="entry name" value="YopX_protein"/>
</dbReference>
<reference evidence="2" key="3">
    <citation type="submission" date="2006-02" db="EMBL/GenBank/DDBJ databases">
        <authorList>
            <person name="Broadbent J.R."/>
            <person name="Steele J.L."/>
            <person name="Ventura M."/>
        </authorList>
    </citation>
    <scope>NUCLEOTIDE SEQUENCE</scope>
    <source>
        <strain evidence="2">ATCC 334</strain>
    </source>
</reference>
<dbReference type="Pfam" id="PF09643">
    <property type="entry name" value="YopX"/>
    <property type="match status" value="1"/>
</dbReference>
<evidence type="ECO:0000313" key="3">
    <source>
        <dbReference type="EMBL" id="ABJ70702.1"/>
    </source>
</evidence>
<protein>
    <submittedName>
        <fullName evidence="2">Phage protein</fullName>
    </submittedName>
</protein>
<dbReference type="SUPFAM" id="SSF159006">
    <property type="entry name" value="YopX-like"/>
    <property type="match status" value="1"/>
</dbReference>
<gene>
    <name evidence="3" type="ordered locus">LSEI_1944</name>
    <name evidence="2" type="ORF">Lcas040</name>
</gene>
<dbReference type="RefSeq" id="WP_011674663.1">
    <property type="nucleotide sequence ID" value="NC_008526.1"/>
</dbReference>
<evidence type="ECO:0000313" key="2">
    <source>
        <dbReference type="EMBL" id="ABD83394.1"/>
    </source>
</evidence>
<dbReference type="AlphaFoldDB" id="Q037C0"/>
<proteinExistence type="predicted"/>
<dbReference type="EMBL" id="DQ411856">
    <property type="protein sequence ID" value="ABD83394.1"/>
    <property type="molecule type" value="Genomic_DNA"/>
</dbReference>
<organism evidence="3 4">
    <name type="scientific">Lacticaseibacillus paracasei (strain ATCC 334 / BCRC 17002 / CCUG 31169 / CIP 107868 / KCTC 3260 / NRRL B-441)</name>
    <name type="common">Lactobacillus paracasei</name>
    <dbReference type="NCBI Taxonomy" id="321967"/>
    <lineage>
        <taxon>Bacteria</taxon>
        <taxon>Bacillati</taxon>
        <taxon>Bacillota</taxon>
        <taxon>Bacilli</taxon>
        <taxon>Lactobacillales</taxon>
        <taxon>Lactobacillaceae</taxon>
        <taxon>Lacticaseibacillus</taxon>
    </lineage>
</organism>
<name>Q037C0_LACP3</name>
<evidence type="ECO:0000313" key="4">
    <source>
        <dbReference type="Proteomes" id="UP000001651"/>
    </source>
</evidence>
<sequence>MKREIKFRVWDKVYECYLYDVQNAYDTLSGCVKDENGEDAGYDEECFAGFLDNDQYVVEQYTGLHDKNGRKIYEGDIVKYHMVRSYGDRYDPVTLGFIGTDWDVDADIIGKVSIWPSNGVMMTNIITDDPDMFCKKYPVPKRWHVTHDCEVIGNIFENPELLEGKQ</sequence>
<keyword evidence="4" id="KW-1185">Reference proteome</keyword>
<reference evidence="2" key="1">
    <citation type="journal article" date="2006" name="Appl. Environ. Microbiol.">
        <title>Comparative genomics and transcriptional analysis of prophages identified in the genomes of Lactobacillus gasseri, Lactobacillus salivarius, and Lactobacillus casei.</title>
        <authorList>
            <person name="Ventura M."/>
            <person name="Canchaya C."/>
            <person name="Bernini V."/>
            <person name="Altermann E."/>
            <person name="Barrangou R."/>
            <person name="McGrath S."/>
            <person name="Claesson M.J."/>
            <person name="Li Y."/>
            <person name="Leahy S."/>
            <person name="Walker C.D."/>
            <person name="Zink R."/>
            <person name="Neviani E."/>
            <person name="Steele J."/>
            <person name="Broadbent J."/>
            <person name="Klaenhammer T.R."/>
            <person name="Fitzgerald G.F."/>
            <person name="O'Toole P.W."/>
            <person name="van Sinderen D."/>
        </authorList>
    </citation>
    <scope>NUCLEOTIDE SEQUENCE</scope>
    <source>
        <strain evidence="2">ATCC 334</strain>
    </source>
</reference>
<reference evidence="3 4" key="2">
    <citation type="journal article" date="2006" name="Proc. Natl. Acad. Sci. U.S.A.">
        <title>Comparative genomics of the lactic acid bacteria.</title>
        <authorList>
            <person name="Makarova K."/>
            <person name="Slesarev A."/>
            <person name="Wolf Y."/>
            <person name="Sorokin A."/>
            <person name="Mirkin B."/>
            <person name="Koonin E."/>
            <person name="Pavlov A."/>
            <person name="Pavlova N."/>
            <person name="Karamychev V."/>
            <person name="Polouchine N."/>
            <person name="Shakhova V."/>
            <person name="Grigoriev I."/>
            <person name="Lou Y."/>
            <person name="Rohksar D."/>
            <person name="Lucas S."/>
            <person name="Huang K."/>
            <person name="Goodstein D.M."/>
            <person name="Hawkins T."/>
            <person name="Plengvidhya V."/>
            <person name="Welker D."/>
            <person name="Hughes J."/>
            <person name="Goh Y."/>
            <person name="Benson A."/>
            <person name="Baldwin K."/>
            <person name="Lee J.H."/>
            <person name="Diaz-Muniz I."/>
            <person name="Dosti B."/>
            <person name="Smeianov V."/>
            <person name="Wechter W."/>
            <person name="Barabote R."/>
            <person name="Lorca G."/>
            <person name="Altermann E."/>
            <person name="Barrangou R."/>
            <person name="Ganesan B."/>
            <person name="Xie Y."/>
            <person name="Rawsthorne H."/>
            <person name="Tamir D."/>
            <person name="Parker C."/>
            <person name="Breidt F."/>
            <person name="Broadbent J."/>
            <person name="Hutkins R."/>
            <person name="O'Sullivan D."/>
            <person name="Steele J."/>
            <person name="Unlu G."/>
            <person name="Saier M."/>
            <person name="Klaenhammer T."/>
            <person name="Richardson P."/>
            <person name="Kozyavkin S."/>
            <person name="Weimer B."/>
            <person name="Mills D."/>
        </authorList>
    </citation>
    <scope>NUCLEOTIDE SEQUENCE [LARGE SCALE GENOMIC DNA]</scope>
    <source>
        <strain evidence="3">ATCC 334</strain>
        <strain evidence="4">ATCC 334 / BCRC 17002 / CCUG 31169 / CIP 107868 / KCTC 3260 / NRRL B-441</strain>
    </source>
</reference>
<evidence type="ECO:0000259" key="1">
    <source>
        <dbReference type="Pfam" id="PF09643"/>
    </source>
</evidence>
<dbReference type="HOGENOM" id="CLU_107462_3_1_9"/>
<dbReference type="Gene3D" id="2.30.30.290">
    <property type="entry name" value="YopX-like domains"/>
    <property type="match status" value="1"/>
</dbReference>
<dbReference type="KEGG" id="lca:LSEI_1944"/>
<accession>Q037C0</accession>